<dbReference type="PANTHER" id="PTHR35807:SF1">
    <property type="entry name" value="TRANSCRIPTIONAL REGULATOR REDD"/>
    <property type="match status" value="1"/>
</dbReference>
<dbReference type="GO" id="GO:0006355">
    <property type="term" value="P:regulation of DNA-templated transcription"/>
    <property type="evidence" value="ECO:0007669"/>
    <property type="project" value="InterPro"/>
</dbReference>
<organism evidence="7 8">
    <name type="scientific">Cryobacterium cheniae</name>
    <dbReference type="NCBI Taxonomy" id="1259262"/>
    <lineage>
        <taxon>Bacteria</taxon>
        <taxon>Bacillati</taxon>
        <taxon>Actinomycetota</taxon>
        <taxon>Actinomycetes</taxon>
        <taxon>Micrococcales</taxon>
        <taxon>Microbacteriaceae</taxon>
        <taxon>Cryobacterium</taxon>
    </lineage>
</organism>
<evidence type="ECO:0000313" key="8">
    <source>
        <dbReference type="Proteomes" id="UP000298433"/>
    </source>
</evidence>
<evidence type="ECO:0000256" key="5">
    <source>
        <dbReference type="PROSITE-ProRule" id="PRU01091"/>
    </source>
</evidence>
<dbReference type="InterPro" id="IPR051677">
    <property type="entry name" value="AfsR-DnrI-RedD_regulator"/>
</dbReference>
<proteinExistence type="inferred from homology"/>
<dbReference type="Gene3D" id="1.25.40.10">
    <property type="entry name" value="Tetratricopeptide repeat domain"/>
    <property type="match status" value="1"/>
</dbReference>
<dbReference type="Pfam" id="PF03704">
    <property type="entry name" value="BTAD"/>
    <property type="match status" value="1"/>
</dbReference>
<comment type="similarity">
    <text evidence="1">Belongs to the AfsR/DnrI/RedD regulatory family.</text>
</comment>
<dbReference type="GO" id="GO:0000160">
    <property type="term" value="P:phosphorelay signal transduction system"/>
    <property type="evidence" value="ECO:0007669"/>
    <property type="project" value="InterPro"/>
</dbReference>
<comment type="caution">
    <text evidence="7">The sequence shown here is derived from an EMBL/GenBank/DDBJ whole genome shotgun (WGS) entry which is preliminary data.</text>
</comment>
<reference evidence="7 8" key="1">
    <citation type="submission" date="2019-03" db="EMBL/GenBank/DDBJ databases">
        <title>Genomics of glacier-inhabiting Cryobacterium strains.</title>
        <authorList>
            <person name="Liu Q."/>
            <person name="Xin Y.-H."/>
        </authorList>
    </citation>
    <scope>NUCLEOTIDE SEQUENCE [LARGE SCALE GENOMIC DNA]</scope>
    <source>
        <strain evidence="7 8">TMT2-48-2</strain>
    </source>
</reference>
<evidence type="ECO:0000256" key="3">
    <source>
        <dbReference type="ARBA" id="ARBA00023125"/>
    </source>
</evidence>
<dbReference type="InterPro" id="IPR001867">
    <property type="entry name" value="OmpR/PhoB-type_DNA-bd"/>
</dbReference>
<evidence type="ECO:0000259" key="6">
    <source>
        <dbReference type="PROSITE" id="PS51755"/>
    </source>
</evidence>
<evidence type="ECO:0000313" key="7">
    <source>
        <dbReference type="EMBL" id="TFC77844.1"/>
    </source>
</evidence>
<dbReference type="Proteomes" id="UP000298433">
    <property type="component" value="Unassembled WGS sequence"/>
</dbReference>
<feature type="DNA-binding region" description="OmpR/PhoB-type" evidence="5">
    <location>
        <begin position="13"/>
        <end position="118"/>
    </location>
</feature>
<evidence type="ECO:0000256" key="1">
    <source>
        <dbReference type="ARBA" id="ARBA00005820"/>
    </source>
</evidence>
<gene>
    <name evidence="7" type="ORF">E3T23_12885</name>
</gene>
<dbReference type="AlphaFoldDB" id="A0A4R8XKY3"/>
<keyword evidence="2" id="KW-0805">Transcription regulation</keyword>
<keyword evidence="3 5" id="KW-0238">DNA-binding</keyword>
<feature type="domain" description="OmpR/PhoB-type" evidence="6">
    <location>
        <begin position="13"/>
        <end position="118"/>
    </location>
</feature>
<dbReference type="SUPFAM" id="SSF46894">
    <property type="entry name" value="C-terminal effector domain of the bipartite response regulators"/>
    <property type="match status" value="1"/>
</dbReference>
<evidence type="ECO:0000256" key="4">
    <source>
        <dbReference type="ARBA" id="ARBA00023163"/>
    </source>
</evidence>
<dbReference type="InterPro" id="IPR005158">
    <property type="entry name" value="BTAD"/>
</dbReference>
<dbReference type="EMBL" id="SOGN01000052">
    <property type="protein sequence ID" value="TFC77844.1"/>
    <property type="molecule type" value="Genomic_DNA"/>
</dbReference>
<dbReference type="SMART" id="SM00862">
    <property type="entry name" value="Trans_reg_C"/>
    <property type="match status" value="1"/>
</dbReference>
<dbReference type="InterPro" id="IPR036388">
    <property type="entry name" value="WH-like_DNA-bd_sf"/>
</dbReference>
<dbReference type="PROSITE" id="PS51755">
    <property type="entry name" value="OMPR_PHOB"/>
    <property type="match status" value="1"/>
</dbReference>
<keyword evidence="4" id="KW-0804">Transcription</keyword>
<dbReference type="SUPFAM" id="SSF48452">
    <property type="entry name" value="TPR-like"/>
    <property type="match status" value="1"/>
</dbReference>
<evidence type="ECO:0000256" key="2">
    <source>
        <dbReference type="ARBA" id="ARBA00023015"/>
    </source>
</evidence>
<name>A0A4R8XKY3_9MICO</name>
<dbReference type="Pfam" id="PF00486">
    <property type="entry name" value="Trans_reg_C"/>
    <property type="match status" value="1"/>
</dbReference>
<accession>A0A4R8XKY3</accession>
<dbReference type="InterPro" id="IPR011990">
    <property type="entry name" value="TPR-like_helical_dom_sf"/>
</dbReference>
<dbReference type="InterPro" id="IPR016032">
    <property type="entry name" value="Sig_transdc_resp-reg_C-effctor"/>
</dbReference>
<sequence length="327" mass="35313">MEITQGSPGPTVQQRAAASPALEIRMLGTLRVDRMGAVLGAHHLGGPKPRQILELLLLHLGTPISKERLIELLWEGHPPAEAQPTLESYVCVLRRHLQPGAGRTGPLQTVNGGYVMEKSLVDLDLDRFDALFRHAQQSSASEALPLLREALALAALPLLGDELVPAWAAEERTLHAARVTAARILAAETATALLLTEESVDWANQALVGDPLNEHAWTALILGLEHAGRHAEGLQAFETFRRALDLELGCAPGTALRAAQARLLQATADDEFSDVLSALFLLHDQCQRAVRSPNGPAFLHVEPAAPDVLREAGIVLDSFLRRARFGV</sequence>
<keyword evidence="8" id="KW-1185">Reference proteome</keyword>
<dbReference type="SMART" id="SM01043">
    <property type="entry name" value="BTAD"/>
    <property type="match status" value="1"/>
</dbReference>
<dbReference type="OrthoDB" id="134712at2"/>
<protein>
    <submittedName>
        <fullName evidence="7">Response regulator receiver protein</fullName>
    </submittedName>
</protein>
<dbReference type="GO" id="GO:0003677">
    <property type="term" value="F:DNA binding"/>
    <property type="evidence" value="ECO:0007669"/>
    <property type="project" value="UniProtKB-UniRule"/>
</dbReference>
<dbReference type="PANTHER" id="PTHR35807">
    <property type="entry name" value="TRANSCRIPTIONAL REGULATOR REDD-RELATED"/>
    <property type="match status" value="1"/>
</dbReference>
<dbReference type="Gene3D" id="1.10.10.10">
    <property type="entry name" value="Winged helix-like DNA-binding domain superfamily/Winged helix DNA-binding domain"/>
    <property type="match status" value="1"/>
</dbReference>